<proteinExistence type="predicted"/>
<dbReference type="GeneTree" id="ENSGT00940000163228"/>
<dbReference type="STRING" id="7868.ENSCMIP00000033023"/>
<reference evidence="1" key="4">
    <citation type="submission" date="2025-08" db="UniProtKB">
        <authorList>
            <consortium name="Ensembl"/>
        </authorList>
    </citation>
    <scope>IDENTIFICATION</scope>
</reference>
<dbReference type="GO" id="GO:0003341">
    <property type="term" value="P:cilium movement"/>
    <property type="evidence" value="ECO:0007669"/>
    <property type="project" value="TreeGrafter"/>
</dbReference>
<dbReference type="Proteomes" id="UP000314986">
    <property type="component" value="Unassembled WGS sequence"/>
</dbReference>
<accession>A0A4W3J4A7</accession>
<reference evidence="2" key="2">
    <citation type="journal article" date="2007" name="PLoS Biol.">
        <title>Survey sequencing and comparative analysis of the elephant shark (Callorhinchus milii) genome.</title>
        <authorList>
            <person name="Venkatesh B."/>
            <person name="Kirkness E.F."/>
            <person name="Loh Y.H."/>
            <person name="Halpern A.L."/>
            <person name="Lee A.P."/>
            <person name="Johnson J."/>
            <person name="Dandona N."/>
            <person name="Viswanathan L.D."/>
            <person name="Tay A."/>
            <person name="Venter J.C."/>
            <person name="Strausberg R.L."/>
            <person name="Brenner S."/>
        </authorList>
    </citation>
    <scope>NUCLEOTIDE SEQUENCE [LARGE SCALE GENOMIC DNA]</scope>
</reference>
<sequence>MPGLTVSTDLLEFGSVLCGQCCIITLQLFNHMEVPCEWAITDTSIVKPKIDKFLPLHLRQKLRKEMKPLVPVFVVLPPCGVLMPGLKVNVQILFSPQE</sequence>
<dbReference type="InterPro" id="IPR013783">
    <property type="entry name" value="Ig-like_fold"/>
</dbReference>
<dbReference type="InterPro" id="IPR033305">
    <property type="entry name" value="Hydin-like"/>
</dbReference>
<dbReference type="PANTHER" id="PTHR23053:SF0">
    <property type="entry name" value="HYDROCEPHALUS-INDUCING PROTEIN HOMOLOG"/>
    <property type="match status" value="1"/>
</dbReference>
<evidence type="ECO:0000313" key="1">
    <source>
        <dbReference type="Ensembl" id="ENSCMIP00000033023.1"/>
    </source>
</evidence>
<protein>
    <submittedName>
        <fullName evidence="1">Uncharacterized protein</fullName>
    </submittedName>
</protein>
<reference evidence="1" key="5">
    <citation type="submission" date="2025-09" db="UniProtKB">
        <authorList>
            <consortium name="Ensembl"/>
        </authorList>
    </citation>
    <scope>IDENTIFICATION</scope>
</reference>
<keyword evidence="2" id="KW-1185">Reference proteome</keyword>
<dbReference type="PANTHER" id="PTHR23053">
    <property type="entry name" value="DLEC1 DELETED IN LUNG AND ESOPHAGEAL CANCER 1"/>
    <property type="match status" value="1"/>
</dbReference>
<name>A0A4W3J4A7_CALMI</name>
<reference evidence="2" key="3">
    <citation type="journal article" date="2014" name="Nature">
        <title>Elephant shark genome provides unique insights into gnathostome evolution.</title>
        <authorList>
            <consortium name="International Elephant Shark Genome Sequencing Consortium"/>
            <person name="Venkatesh B."/>
            <person name="Lee A.P."/>
            <person name="Ravi V."/>
            <person name="Maurya A.K."/>
            <person name="Lian M.M."/>
            <person name="Swann J.B."/>
            <person name="Ohta Y."/>
            <person name="Flajnik M.F."/>
            <person name="Sutoh Y."/>
            <person name="Kasahara M."/>
            <person name="Hoon S."/>
            <person name="Gangu V."/>
            <person name="Roy S.W."/>
            <person name="Irimia M."/>
            <person name="Korzh V."/>
            <person name="Kondrychyn I."/>
            <person name="Lim Z.W."/>
            <person name="Tay B.H."/>
            <person name="Tohari S."/>
            <person name="Kong K.W."/>
            <person name="Ho S."/>
            <person name="Lorente-Galdos B."/>
            <person name="Quilez J."/>
            <person name="Marques-Bonet T."/>
            <person name="Raney B.J."/>
            <person name="Ingham P.W."/>
            <person name="Tay A."/>
            <person name="Hillier L.W."/>
            <person name="Minx P."/>
            <person name="Boehm T."/>
            <person name="Wilson R.K."/>
            <person name="Brenner S."/>
            <person name="Warren W.C."/>
        </authorList>
    </citation>
    <scope>NUCLEOTIDE SEQUENCE [LARGE SCALE GENOMIC DNA]</scope>
</reference>
<reference evidence="2" key="1">
    <citation type="journal article" date="2006" name="Science">
        <title>Ancient noncoding elements conserved in the human genome.</title>
        <authorList>
            <person name="Venkatesh B."/>
            <person name="Kirkness E.F."/>
            <person name="Loh Y.H."/>
            <person name="Halpern A.L."/>
            <person name="Lee A.P."/>
            <person name="Johnson J."/>
            <person name="Dandona N."/>
            <person name="Viswanathan L.D."/>
            <person name="Tay A."/>
            <person name="Venter J.C."/>
            <person name="Strausberg R.L."/>
            <person name="Brenner S."/>
        </authorList>
    </citation>
    <scope>NUCLEOTIDE SEQUENCE [LARGE SCALE GENOMIC DNA]</scope>
</reference>
<dbReference type="InParanoid" id="A0A4W3J4A7"/>
<dbReference type="AlphaFoldDB" id="A0A4W3J4A7"/>
<dbReference type="GO" id="GO:1904158">
    <property type="term" value="P:axonemal central apparatus assembly"/>
    <property type="evidence" value="ECO:0007669"/>
    <property type="project" value="TreeGrafter"/>
</dbReference>
<dbReference type="Gene3D" id="2.60.40.10">
    <property type="entry name" value="Immunoglobulins"/>
    <property type="match status" value="1"/>
</dbReference>
<dbReference type="Ensembl" id="ENSCMIT00000033528.1">
    <property type="protein sequence ID" value="ENSCMIP00000033023.1"/>
    <property type="gene ID" value="ENSCMIG00000014121.1"/>
</dbReference>
<dbReference type="GO" id="GO:0005930">
    <property type="term" value="C:axoneme"/>
    <property type="evidence" value="ECO:0007669"/>
    <property type="project" value="TreeGrafter"/>
</dbReference>
<evidence type="ECO:0000313" key="2">
    <source>
        <dbReference type="Proteomes" id="UP000314986"/>
    </source>
</evidence>
<organism evidence="1 2">
    <name type="scientific">Callorhinchus milii</name>
    <name type="common">Ghost shark</name>
    <dbReference type="NCBI Taxonomy" id="7868"/>
    <lineage>
        <taxon>Eukaryota</taxon>
        <taxon>Metazoa</taxon>
        <taxon>Chordata</taxon>
        <taxon>Craniata</taxon>
        <taxon>Vertebrata</taxon>
        <taxon>Chondrichthyes</taxon>
        <taxon>Holocephali</taxon>
        <taxon>Chimaeriformes</taxon>
        <taxon>Callorhinchidae</taxon>
        <taxon>Callorhinchus</taxon>
    </lineage>
</organism>